<dbReference type="AlphaFoldDB" id="A0A4U3KTD4"/>
<feature type="binding site" evidence="9">
    <location>
        <position position="104"/>
    </location>
    <ligand>
        <name>Mg(2+)</name>
        <dbReference type="ChEBI" id="CHEBI:18420"/>
        <label>2</label>
    </ligand>
</feature>
<dbReference type="Proteomes" id="UP000305848">
    <property type="component" value="Unassembled WGS sequence"/>
</dbReference>
<comment type="cofactor">
    <cofactor evidence="2 9">
        <name>Mg(2+)</name>
        <dbReference type="ChEBI" id="CHEBI:18420"/>
    </cofactor>
</comment>
<gene>
    <name evidence="12" type="ORF">FC093_19890</name>
</gene>
<evidence type="ECO:0000256" key="9">
    <source>
        <dbReference type="PIRSR" id="PIRSR604385-2"/>
    </source>
</evidence>
<reference evidence="12 13" key="1">
    <citation type="submission" date="2019-05" db="EMBL/GenBank/DDBJ databases">
        <title>Panacibacter sp. strain 17mud1-8 Genome sequencing and assembly.</title>
        <authorList>
            <person name="Chhetri G."/>
        </authorList>
    </citation>
    <scope>NUCLEOTIDE SEQUENCE [LARGE SCALE GENOMIC DNA]</scope>
    <source>
        <strain evidence="12 13">17mud1-8</strain>
    </source>
</reference>
<dbReference type="NCBIfam" id="TIGR00052">
    <property type="entry name" value="nudix-type nucleoside diphosphatase, YffH/AdpP family"/>
    <property type="match status" value="1"/>
</dbReference>
<keyword evidence="9" id="KW-0460">Magnesium</keyword>
<evidence type="ECO:0000313" key="12">
    <source>
        <dbReference type="EMBL" id="TKK65582.1"/>
    </source>
</evidence>
<evidence type="ECO:0000256" key="6">
    <source>
        <dbReference type="ARBA" id="ARBA00022801"/>
    </source>
</evidence>
<dbReference type="Gene3D" id="3.90.79.10">
    <property type="entry name" value="Nucleoside Triphosphate Pyrophosphohydrolase"/>
    <property type="match status" value="1"/>
</dbReference>
<dbReference type="PROSITE" id="PS51462">
    <property type="entry name" value="NUDIX"/>
    <property type="match status" value="1"/>
</dbReference>
<evidence type="ECO:0000256" key="4">
    <source>
        <dbReference type="ARBA" id="ARBA00011738"/>
    </source>
</evidence>
<feature type="short sequence motif" description="Nudix box" evidence="10">
    <location>
        <begin position="85"/>
        <end position="107"/>
    </location>
</feature>
<evidence type="ECO:0000256" key="10">
    <source>
        <dbReference type="PIRSR" id="PIRSR604385-3"/>
    </source>
</evidence>
<feature type="binding site" evidence="9">
    <location>
        <position position="100"/>
    </location>
    <ligand>
        <name>Mg(2+)</name>
        <dbReference type="ChEBI" id="CHEBI:18420"/>
        <label>2</label>
    </ligand>
</feature>
<feature type="binding site" evidence="9">
    <location>
        <position position="153"/>
    </location>
    <ligand>
        <name>Mg(2+)</name>
        <dbReference type="ChEBI" id="CHEBI:18420"/>
        <label>1</label>
    </ligand>
</feature>
<name>A0A4U3KTD4_9BACT</name>
<evidence type="ECO:0000256" key="8">
    <source>
        <dbReference type="ARBA" id="ARBA00032272"/>
    </source>
</evidence>
<dbReference type="GO" id="GO:0019693">
    <property type="term" value="P:ribose phosphate metabolic process"/>
    <property type="evidence" value="ECO:0007669"/>
    <property type="project" value="TreeGrafter"/>
</dbReference>
<keyword evidence="9" id="KW-0479">Metal-binding</keyword>
<protein>
    <recommendedName>
        <fullName evidence="5">GDP-mannose pyrophosphatase</fullName>
    </recommendedName>
    <alternativeName>
        <fullName evidence="7">GDP-mannose hydrolase</fullName>
    </alternativeName>
    <alternativeName>
        <fullName evidence="8">GDPMK</fullName>
    </alternativeName>
</protein>
<evidence type="ECO:0000256" key="2">
    <source>
        <dbReference type="ARBA" id="ARBA00001946"/>
    </source>
</evidence>
<dbReference type="RefSeq" id="WP_137263573.1">
    <property type="nucleotide sequence ID" value="NZ_SZQL01000020.1"/>
</dbReference>
<dbReference type="GO" id="GO:0016818">
    <property type="term" value="F:hydrolase activity, acting on acid anhydrides, in phosphorus-containing anhydrides"/>
    <property type="evidence" value="ECO:0007669"/>
    <property type="project" value="InterPro"/>
</dbReference>
<keyword evidence="13" id="KW-1185">Reference proteome</keyword>
<feature type="binding site" evidence="9">
    <location>
        <position position="84"/>
    </location>
    <ligand>
        <name>Mg(2+)</name>
        <dbReference type="ChEBI" id="CHEBI:18420"/>
        <label>1</label>
    </ligand>
</feature>
<dbReference type="InterPro" id="IPR015797">
    <property type="entry name" value="NUDIX_hydrolase-like_dom_sf"/>
</dbReference>
<dbReference type="Pfam" id="PF00293">
    <property type="entry name" value="NUDIX"/>
    <property type="match status" value="1"/>
</dbReference>
<evidence type="ECO:0000256" key="7">
    <source>
        <dbReference type="ARBA" id="ARBA00032162"/>
    </source>
</evidence>
<organism evidence="12 13">
    <name type="scientific">Ilyomonas limi</name>
    <dbReference type="NCBI Taxonomy" id="2575867"/>
    <lineage>
        <taxon>Bacteria</taxon>
        <taxon>Pseudomonadati</taxon>
        <taxon>Bacteroidota</taxon>
        <taxon>Chitinophagia</taxon>
        <taxon>Chitinophagales</taxon>
        <taxon>Chitinophagaceae</taxon>
        <taxon>Ilyomonas</taxon>
    </lineage>
</organism>
<keyword evidence="6" id="KW-0378">Hydrolase</keyword>
<evidence type="ECO:0000313" key="13">
    <source>
        <dbReference type="Proteomes" id="UP000305848"/>
    </source>
</evidence>
<dbReference type="PANTHER" id="PTHR11839:SF18">
    <property type="entry name" value="NUDIX HYDROLASE DOMAIN-CONTAINING PROTEIN"/>
    <property type="match status" value="1"/>
</dbReference>
<dbReference type="InterPro" id="IPR000086">
    <property type="entry name" value="NUDIX_hydrolase_dom"/>
</dbReference>
<dbReference type="SUPFAM" id="SSF55811">
    <property type="entry name" value="Nudix"/>
    <property type="match status" value="1"/>
</dbReference>
<dbReference type="PANTHER" id="PTHR11839">
    <property type="entry name" value="UDP/ADP-SUGAR PYROPHOSPHATASE"/>
    <property type="match status" value="1"/>
</dbReference>
<evidence type="ECO:0000256" key="3">
    <source>
        <dbReference type="ARBA" id="ARBA00007275"/>
    </source>
</evidence>
<comment type="subunit">
    <text evidence="4">Homodimer.</text>
</comment>
<accession>A0A4U3KTD4</accession>
<feature type="domain" description="Nudix hydrolase" evidence="11">
    <location>
        <begin position="42"/>
        <end position="182"/>
    </location>
</feature>
<dbReference type="GO" id="GO:0006753">
    <property type="term" value="P:nucleoside phosphate metabolic process"/>
    <property type="evidence" value="ECO:0007669"/>
    <property type="project" value="TreeGrafter"/>
</dbReference>
<dbReference type="CDD" id="cd24157">
    <property type="entry name" value="NUDIX_GDPMK"/>
    <property type="match status" value="1"/>
</dbReference>
<dbReference type="GO" id="GO:0005829">
    <property type="term" value="C:cytosol"/>
    <property type="evidence" value="ECO:0007669"/>
    <property type="project" value="TreeGrafter"/>
</dbReference>
<dbReference type="InterPro" id="IPR020084">
    <property type="entry name" value="NUDIX_hydrolase_CS"/>
</dbReference>
<evidence type="ECO:0000256" key="5">
    <source>
        <dbReference type="ARBA" id="ARBA00016377"/>
    </source>
</evidence>
<dbReference type="GO" id="GO:0046872">
    <property type="term" value="F:metal ion binding"/>
    <property type="evidence" value="ECO:0007669"/>
    <property type="project" value="UniProtKB-KW"/>
</dbReference>
<sequence>MPQVKIKHTTILSDEHYVLKRIDYELQQEEGKWKNQQREVFDHGNAVTALLYNKESKTVILTRQFRIATYVNGNEDGILTETCAGLIDTSESPEATIKREIKEETGYAVENVEKVYQAYTSAGSLTELLYLYVASYTEDQKAGGGGGLQKEGEDVQIMEIPFDDAVQMLEKGEIQDAKTIILLQYALLKSLI</sequence>
<dbReference type="OrthoDB" id="1523642at2"/>
<comment type="similarity">
    <text evidence="3">Belongs to the Nudix hydrolase family. NudK subfamily.</text>
</comment>
<proteinExistence type="inferred from homology"/>
<comment type="catalytic activity">
    <reaction evidence="1">
        <text>GDP-alpha-D-mannose + H2O = alpha-D-mannose 1-phosphate + GMP + 2 H(+)</text>
        <dbReference type="Rhea" id="RHEA:27978"/>
        <dbReference type="ChEBI" id="CHEBI:15377"/>
        <dbReference type="ChEBI" id="CHEBI:15378"/>
        <dbReference type="ChEBI" id="CHEBI:57527"/>
        <dbReference type="ChEBI" id="CHEBI:58115"/>
        <dbReference type="ChEBI" id="CHEBI:58409"/>
    </reaction>
</comment>
<comment type="caution">
    <text evidence="12">The sequence shown here is derived from an EMBL/GenBank/DDBJ whole genome shotgun (WGS) entry which is preliminary data.</text>
</comment>
<dbReference type="InterPro" id="IPR004385">
    <property type="entry name" value="NDP_pyrophosphatase"/>
</dbReference>
<dbReference type="EMBL" id="SZQL01000020">
    <property type="protein sequence ID" value="TKK65582.1"/>
    <property type="molecule type" value="Genomic_DNA"/>
</dbReference>
<dbReference type="PROSITE" id="PS00893">
    <property type="entry name" value="NUDIX_BOX"/>
    <property type="match status" value="1"/>
</dbReference>
<evidence type="ECO:0000259" key="11">
    <source>
        <dbReference type="PROSITE" id="PS51462"/>
    </source>
</evidence>
<evidence type="ECO:0000256" key="1">
    <source>
        <dbReference type="ARBA" id="ARBA00000847"/>
    </source>
</evidence>